<evidence type="ECO:0000256" key="1">
    <source>
        <dbReference type="SAM" id="Phobius"/>
    </source>
</evidence>
<reference evidence="2 3" key="1">
    <citation type="submission" date="2024-04" db="EMBL/GenBank/DDBJ databases">
        <title>Draft genome sequence of Thalassolituus maritimus NBRC 116585.</title>
        <authorList>
            <person name="Miyakawa T."/>
            <person name="Kusuya Y."/>
            <person name="Miura T."/>
        </authorList>
    </citation>
    <scope>NUCLEOTIDE SEQUENCE [LARGE SCALE GENOMIC DNA]</scope>
    <source>
        <strain evidence="2 3">5NW40-0001</strain>
    </source>
</reference>
<keyword evidence="1" id="KW-0812">Transmembrane</keyword>
<dbReference type="Pfam" id="PF07314">
    <property type="entry name" value="Lit"/>
    <property type="match status" value="1"/>
</dbReference>
<gene>
    <name evidence="2" type="ORF">NBRC116585_23390</name>
</gene>
<name>A0ABQ0A1F1_9GAMM</name>
<feature type="transmembrane region" description="Helical" evidence="1">
    <location>
        <begin position="167"/>
        <end position="186"/>
    </location>
</feature>
<proteinExistence type="predicted"/>
<comment type="caution">
    <text evidence="2">The sequence shown here is derived from an EMBL/GenBank/DDBJ whole genome shotgun (WGS) entry which is preliminary data.</text>
</comment>
<evidence type="ECO:0000313" key="2">
    <source>
        <dbReference type="EMBL" id="GAA6146221.1"/>
    </source>
</evidence>
<dbReference type="RefSeq" id="WP_353295425.1">
    <property type="nucleotide sequence ID" value="NZ_BAABWH010000006.1"/>
</dbReference>
<evidence type="ECO:0008006" key="4">
    <source>
        <dbReference type="Google" id="ProtNLM"/>
    </source>
</evidence>
<feature type="transmembrane region" description="Helical" evidence="1">
    <location>
        <begin position="21"/>
        <end position="42"/>
    </location>
</feature>
<sequence length="252" mass="28438">MNDQGRQQAQYKTSEAKWTTQALWFVVLFAALLASLGGSWALHKPVDYGYAFWYQQMDIGSHIDRYGPKNRYIRGFDQVSSEEHIALFGGIVESVHDHGRGLNELSFVDGRGRTKTLLREPEVVHLQDVANLIDVLTYAAIVALIIAAVGTEMLVRWRIRIRWCLQAILLGGFLAGLGLITVLVGPKDVFYQLHIWVFPEDHQWFFYYQDSLMSTMMKAPDLFAGIAATLVAGGLVIFLLYIAFLKRQLPGS</sequence>
<feature type="transmembrane region" description="Helical" evidence="1">
    <location>
        <begin position="135"/>
        <end position="155"/>
    </location>
</feature>
<feature type="transmembrane region" description="Helical" evidence="1">
    <location>
        <begin position="222"/>
        <end position="244"/>
    </location>
</feature>
<keyword evidence="1" id="KW-0472">Membrane</keyword>
<evidence type="ECO:0000313" key="3">
    <source>
        <dbReference type="Proteomes" id="UP001481413"/>
    </source>
</evidence>
<accession>A0ABQ0A1F1</accession>
<dbReference type="EMBL" id="BAABWH010000006">
    <property type="protein sequence ID" value="GAA6146221.1"/>
    <property type="molecule type" value="Genomic_DNA"/>
</dbReference>
<dbReference type="InterPro" id="IPR010178">
    <property type="entry name" value="Lit"/>
</dbReference>
<protein>
    <recommendedName>
        <fullName evidence="4">DUF1461 domain-containing protein</fullName>
    </recommendedName>
</protein>
<keyword evidence="3" id="KW-1185">Reference proteome</keyword>
<keyword evidence="1" id="KW-1133">Transmembrane helix</keyword>
<organism evidence="2 3">
    <name type="scientific">Thalassolituus maritimus</name>
    <dbReference type="NCBI Taxonomy" id="484498"/>
    <lineage>
        <taxon>Bacteria</taxon>
        <taxon>Pseudomonadati</taxon>
        <taxon>Pseudomonadota</taxon>
        <taxon>Gammaproteobacteria</taxon>
        <taxon>Oceanospirillales</taxon>
        <taxon>Oceanospirillaceae</taxon>
        <taxon>Thalassolituus</taxon>
    </lineage>
</organism>
<dbReference type="Proteomes" id="UP001481413">
    <property type="component" value="Unassembled WGS sequence"/>
</dbReference>